<dbReference type="NCBIfam" id="TIGR01557">
    <property type="entry name" value="myb_SHAQKYF"/>
    <property type="match status" value="1"/>
</dbReference>
<keyword evidence="2" id="KW-0805">Transcription regulation</keyword>
<dbReference type="EMBL" id="JBJKBG010000005">
    <property type="protein sequence ID" value="KAL3738839.1"/>
    <property type="molecule type" value="Genomic_DNA"/>
</dbReference>
<feature type="domain" description="HTH myb-type" evidence="7">
    <location>
        <begin position="137"/>
        <end position="185"/>
    </location>
</feature>
<evidence type="ECO:0000259" key="6">
    <source>
        <dbReference type="PROSITE" id="PS51293"/>
    </source>
</evidence>
<dbReference type="SMART" id="SM00717">
    <property type="entry name" value="SANT"/>
    <property type="match status" value="2"/>
</dbReference>
<dbReference type="Gene3D" id="1.10.10.60">
    <property type="entry name" value="Homeodomain-like"/>
    <property type="match status" value="2"/>
</dbReference>
<evidence type="ECO:0000256" key="1">
    <source>
        <dbReference type="ARBA" id="ARBA00004123"/>
    </source>
</evidence>
<comment type="subcellular location">
    <subcellularLocation>
        <location evidence="1">Nucleus</location>
    </subcellularLocation>
</comment>
<sequence length="255" mass="28923">MHDALSCLVRAFPFLLKISSRKAAPKASVDHHGSGNGGGVLTFKENKRFENALAMFSPDEVDSSASFDGFPERVAPFFPGKSVEQIRSHLEALLHDLDLIRDDEGKRKREDGDVESSGSSLSLSLLSSSSVDRRHIWTREEHERFLRGMNIYGKGDWKRISANVVFRKTPSELASHSQEHFSRRDRPTSLKRRRIIYNVDALAPRISSSLYSARCSRTIKTSLPPCPRVRRLHSRKQMFSCSLWSIDCERSCCDL</sequence>
<evidence type="ECO:0000256" key="2">
    <source>
        <dbReference type="ARBA" id="ARBA00023015"/>
    </source>
</evidence>
<dbReference type="InterPro" id="IPR009057">
    <property type="entry name" value="Homeodomain-like_sf"/>
</dbReference>
<evidence type="ECO:0000256" key="4">
    <source>
        <dbReference type="ARBA" id="ARBA00023242"/>
    </source>
</evidence>
<evidence type="ECO:0000259" key="5">
    <source>
        <dbReference type="PROSITE" id="PS50090"/>
    </source>
</evidence>
<dbReference type="PANTHER" id="PTHR44042">
    <property type="entry name" value="DUPLICATED HOMEODOMAIN-LIKE SUPERFAMILY PROTEIN-RELATED"/>
    <property type="match status" value="1"/>
</dbReference>
<feature type="domain" description="SANT" evidence="6">
    <location>
        <begin position="137"/>
        <end position="185"/>
    </location>
</feature>
<evidence type="ECO:0000313" key="9">
    <source>
        <dbReference type="Proteomes" id="UP001634007"/>
    </source>
</evidence>
<proteinExistence type="predicted"/>
<dbReference type="CDD" id="cd00167">
    <property type="entry name" value="SANT"/>
    <property type="match status" value="1"/>
</dbReference>
<dbReference type="PROSITE" id="PS50090">
    <property type="entry name" value="MYB_LIKE"/>
    <property type="match status" value="1"/>
</dbReference>
<dbReference type="InterPro" id="IPR001005">
    <property type="entry name" value="SANT/Myb"/>
</dbReference>
<feature type="domain" description="Myb-like" evidence="5">
    <location>
        <begin position="129"/>
        <end position="181"/>
    </location>
</feature>
<accession>A0ABD3KKI7</accession>
<keyword evidence="9" id="KW-1185">Reference proteome</keyword>
<protein>
    <submittedName>
        <fullName evidence="8">Uncharacterized protein</fullName>
    </submittedName>
</protein>
<gene>
    <name evidence="8" type="ORF">ACJRO7_020244</name>
</gene>
<dbReference type="PANTHER" id="PTHR44042:SF54">
    <property type="entry name" value="MYB-LIKE DNA-BINDING DOMAIN, SHAQKYF CLASS PROTEIN"/>
    <property type="match status" value="1"/>
</dbReference>
<dbReference type="PROSITE" id="PS51294">
    <property type="entry name" value="HTH_MYB"/>
    <property type="match status" value="1"/>
</dbReference>
<dbReference type="AlphaFoldDB" id="A0ABD3KKI7"/>
<evidence type="ECO:0000259" key="7">
    <source>
        <dbReference type="PROSITE" id="PS51294"/>
    </source>
</evidence>
<dbReference type="GO" id="GO:0010468">
    <property type="term" value="P:regulation of gene expression"/>
    <property type="evidence" value="ECO:0007669"/>
    <property type="project" value="UniProtKB-ARBA"/>
</dbReference>
<reference evidence="8 9" key="1">
    <citation type="submission" date="2024-11" db="EMBL/GenBank/DDBJ databases">
        <title>Chromosome-level genome assembly of Eucalyptus globulus Labill. provides insights into its genome evolution.</title>
        <authorList>
            <person name="Li X."/>
        </authorList>
    </citation>
    <scope>NUCLEOTIDE SEQUENCE [LARGE SCALE GENOMIC DNA]</scope>
    <source>
        <strain evidence="8">CL2024</strain>
        <tissue evidence="8">Fresh tender leaves</tissue>
    </source>
</reference>
<name>A0ABD3KKI7_EUCGL</name>
<organism evidence="8 9">
    <name type="scientific">Eucalyptus globulus</name>
    <name type="common">Tasmanian blue gum</name>
    <dbReference type="NCBI Taxonomy" id="34317"/>
    <lineage>
        <taxon>Eukaryota</taxon>
        <taxon>Viridiplantae</taxon>
        <taxon>Streptophyta</taxon>
        <taxon>Embryophyta</taxon>
        <taxon>Tracheophyta</taxon>
        <taxon>Spermatophyta</taxon>
        <taxon>Magnoliopsida</taxon>
        <taxon>eudicotyledons</taxon>
        <taxon>Gunneridae</taxon>
        <taxon>Pentapetalae</taxon>
        <taxon>rosids</taxon>
        <taxon>malvids</taxon>
        <taxon>Myrtales</taxon>
        <taxon>Myrtaceae</taxon>
        <taxon>Myrtoideae</taxon>
        <taxon>Eucalypteae</taxon>
        <taxon>Eucalyptus</taxon>
    </lineage>
</organism>
<dbReference type="InterPro" id="IPR017884">
    <property type="entry name" value="SANT_dom"/>
</dbReference>
<dbReference type="Pfam" id="PF00249">
    <property type="entry name" value="Myb_DNA-binding"/>
    <property type="match status" value="1"/>
</dbReference>
<dbReference type="InterPro" id="IPR017930">
    <property type="entry name" value="Myb_dom"/>
</dbReference>
<keyword evidence="4" id="KW-0539">Nucleus</keyword>
<dbReference type="InterPro" id="IPR006447">
    <property type="entry name" value="Myb_dom_plants"/>
</dbReference>
<evidence type="ECO:0000313" key="8">
    <source>
        <dbReference type="EMBL" id="KAL3738839.1"/>
    </source>
</evidence>
<keyword evidence="3" id="KW-0804">Transcription</keyword>
<evidence type="ECO:0000256" key="3">
    <source>
        <dbReference type="ARBA" id="ARBA00023163"/>
    </source>
</evidence>
<dbReference type="SUPFAM" id="SSF46689">
    <property type="entry name" value="Homeodomain-like"/>
    <property type="match status" value="1"/>
</dbReference>
<comment type="caution">
    <text evidence="8">The sequence shown here is derived from an EMBL/GenBank/DDBJ whole genome shotgun (WGS) entry which is preliminary data.</text>
</comment>
<dbReference type="GO" id="GO:0005634">
    <property type="term" value="C:nucleus"/>
    <property type="evidence" value="ECO:0007669"/>
    <property type="project" value="UniProtKB-SubCell"/>
</dbReference>
<dbReference type="Proteomes" id="UP001634007">
    <property type="component" value="Unassembled WGS sequence"/>
</dbReference>
<dbReference type="PROSITE" id="PS51293">
    <property type="entry name" value="SANT"/>
    <property type="match status" value="1"/>
</dbReference>